<evidence type="ECO:0000313" key="2">
    <source>
        <dbReference type="Proteomes" id="UP000001740"/>
    </source>
</evidence>
<dbReference type="AlphaFoldDB" id="A0A0K0GKP9"/>
<dbReference type="Proteomes" id="UP000001740">
    <property type="component" value="Chromosome"/>
</dbReference>
<organism evidence="1 2">
    <name type="scientific">Xanthomonas oryzae pv. oryzae (strain PXO99A)</name>
    <dbReference type="NCBI Taxonomy" id="360094"/>
    <lineage>
        <taxon>Bacteria</taxon>
        <taxon>Pseudomonadati</taxon>
        <taxon>Pseudomonadota</taxon>
        <taxon>Gammaproteobacteria</taxon>
        <taxon>Lysobacterales</taxon>
        <taxon>Lysobacteraceae</taxon>
        <taxon>Xanthomonas</taxon>
    </lineage>
</organism>
<dbReference type="KEGG" id="xop:PXO_06203"/>
<reference evidence="1 2" key="1">
    <citation type="journal article" date="2008" name="BMC Genomics">
        <title>Genome sequence and rapid evolution of the rice pathogen Xanthomonas oryzae pv. oryzae PXO99A.</title>
        <authorList>
            <person name="Salzberg S.L."/>
            <person name="Sommer D.D."/>
            <person name="Schatz M.C."/>
            <person name="Phillippy A.M."/>
            <person name="Rabinowicz P.D."/>
            <person name="Tsuge S."/>
            <person name="Furutani A."/>
            <person name="Ochiai H."/>
            <person name="Delcher A.L."/>
            <person name="Kelley D."/>
            <person name="Madupu R."/>
            <person name="Puiu D."/>
            <person name="Radune D."/>
            <person name="Shumway M."/>
            <person name="Trapnell C."/>
            <person name="Aparna G."/>
            <person name="Jha G."/>
            <person name="Pandey A."/>
            <person name="Patil P.B."/>
            <person name="Ishihara H."/>
            <person name="Meyer D.F."/>
            <person name="Szurek B."/>
            <person name="Verdier V."/>
            <person name="Koebnik R."/>
            <person name="Dow J.M."/>
            <person name="Ryan R.P."/>
            <person name="Hirata H."/>
            <person name="Tsuyumu S."/>
            <person name="Won Lee S."/>
            <person name="Seo Y.S."/>
            <person name="Sriariyanum M."/>
            <person name="Ronald P.C."/>
            <person name="Sonti R.V."/>
            <person name="Van Sluys M.A."/>
            <person name="Leach J.E."/>
            <person name="White F.F."/>
            <person name="Bogdanove A.J."/>
        </authorList>
    </citation>
    <scope>NUCLEOTIDE SEQUENCE [LARGE SCALE GENOMIC DNA]</scope>
    <source>
        <strain evidence="1 2">PXO99A</strain>
    </source>
</reference>
<proteinExistence type="predicted"/>
<accession>A0A0K0GKP9</accession>
<dbReference type="HOGENOM" id="CLU_3350499_0_0_6"/>
<evidence type="ECO:0000313" key="1">
    <source>
        <dbReference type="EMBL" id="ACD59391.1"/>
    </source>
</evidence>
<sequence>MCGPPHQAAPTRRNATCRHCCSDSRFHALERRLHQLG</sequence>
<gene>
    <name evidence="1" type="ordered locus">PXO_06203</name>
</gene>
<protein>
    <submittedName>
        <fullName evidence="1">Uncharacterized protein</fullName>
    </submittedName>
</protein>
<dbReference type="EMBL" id="CP000967">
    <property type="protein sequence ID" value="ACD59391.1"/>
    <property type="molecule type" value="Genomic_DNA"/>
</dbReference>
<name>A0A0K0GKP9_XANOP</name>